<gene>
    <name evidence="2" type="ORF">GGQ98_003487</name>
</gene>
<evidence type="ECO:0000313" key="3">
    <source>
        <dbReference type="Proteomes" id="UP000566324"/>
    </source>
</evidence>
<name>A0A7W7F7U5_9SPHN</name>
<dbReference type="InterPro" id="IPR002539">
    <property type="entry name" value="MaoC-like_dom"/>
</dbReference>
<feature type="domain" description="MaoC-like" evidence="1">
    <location>
        <begin position="21"/>
        <end position="121"/>
    </location>
</feature>
<dbReference type="SUPFAM" id="SSF54637">
    <property type="entry name" value="Thioesterase/thiol ester dehydrase-isomerase"/>
    <property type="match status" value="1"/>
</dbReference>
<dbReference type="InterPro" id="IPR039375">
    <property type="entry name" value="NodN-like"/>
</dbReference>
<dbReference type="InterPro" id="IPR029069">
    <property type="entry name" value="HotDog_dom_sf"/>
</dbReference>
<dbReference type="AlphaFoldDB" id="A0A7W7F7U5"/>
<proteinExistence type="predicted"/>
<dbReference type="EMBL" id="JACHNZ010000061">
    <property type="protein sequence ID" value="MBB4633831.1"/>
    <property type="molecule type" value="Genomic_DNA"/>
</dbReference>
<sequence>MFVNILSLVEYKAIISSRTFQSRWVEITQSMINSFADATLDHQFIHTDPESSSKSGFGGTIAHGYLTLSLLSTLAYEVLPVIDGTKLTLNYGMDRLRFITPVRTGKRIRGNFTIEEMAEASSRSFRSSINVSVQIEDEPKPALVGQWTVVMKM</sequence>
<dbReference type="PANTHER" id="PTHR42993:SF1">
    <property type="entry name" value="MAOC-LIKE DEHYDRATASE DOMAIN-CONTAINING PROTEIN"/>
    <property type="match status" value="1"/>
</dbReference>
<dbReference type="RefSeq" id="WP_184071786.1">
    <property type="nucleotide sequence ID" value="NZ_JACHNZ010000061.1"/>
</dbReference>
<comment type="caution">
    <text evidence="2">The sequence shown here is derived from an EMBL/GenBank/DDBJ whole genome shotgun (WGS) entry which is preliminary data.</text>
</comment>
<dbReference type="Pfam" id="PF01575">
    <property type="entry name" value="MaoC_dehydratas"/>
    <property type="match status" value="1"/>
</dbReference>
<dbReference type="Gene3D" id="3.10.129.10">
    <property type="entry name" value="Hotdog Thioesterase"/>
    <property type="match status" value="1"/>
</dbReference>
<keyword evidence="3" id="KW-1185">Reference proteome</keyword>
<protein>
    <submittedName>
        <fullName evidence="2">Acyl dehydratase</fullName>
    </submittedName>
</protein>
<dbReference type="CDD" id="cd03450">
    <property type="entry name" value="NodN"/>
    <property type="match status" value="1"/>
</dbReference>
<accession>A0A7W7F7U5</accession>
<evidence type="ECO:0000313" key="2">
    <source>
        <dbReference type="EMBL" id="MBB4633831.1"/>
    </source>
</evidence>
<evidence type="ECO:0000259" key="1">
    <source>
        <dbReference type="Pfam" id="PF01575"/>
    </source>
</evidence>
<organism evidence="2 3">
    <name type="scientific">Sphingosinicella soli</name>
    <dbReference type="NCBI Taxonomy" id="333708"/>
    <lineage>
        <taxon>Bacteria</taxon>
        <taxon>Pseudomonadati</taxon>
        <taxon>Pseudomonadota</taxon>
        <taxon>Alphaproteobacteria</taxon>
        <taxon>Sphingomonadales</taxon>
        <taxon>Sphingosinicellaceae</taxon>
        <taxon>Sphingosinicella</taxon>
    </lineage>
</organism>
<dbReference type="PANTHER" id="PTHR42993">
    <property type="entry name" value="MAOC-LIKE DEHYDRATASE DOMAIN-CONTAINING PROTEIN"/>
    <property type="match status" value="1"/>
</dbReference>
<dbReference type="Proteomes" id="UP000566324">
    <property type="component" value="Unassembled WGS sequence"/>
</dbReference>
<reference evidence="2 3" key="1">
    <citation type="submission" date="2020-08" db="EMBL/GenBank/DDBJ databases">
        <title>Genomic Encyclopedia of Type Strains, Phase IV (KMG-IV): sequencing the most valuable type-strain genomes for metagenomic binning, comparative biology and taxonomic classification.</title>
        <authorList>
            <person name="Goeker M."/>
        </authorList>
    </citation>
    <scope>NUCLEOTIDE SEQUENCE [LARGE SCALE GENOMIC DNA]</scope>
    <source>
        <strain evidence="2 3">DSM 17328</strain>
    </source>
</reference>